<comment type="similarity">
    <text evidence="2">Belongs to the cystatin family.</text>
</comment>
<dbReference type="InterPro" id="IPR052333">
    <property type="entry name" value="Cystatin_spermatogenesis"/>
</dbReference>
<keyword evidence="7" id="KW-1015">Disulfide bond</keyword>
<feature type="non-terminal residue" evidence="9">
    <location>
        <position position="254"/>
    </location>
</feature>
<keyword evidence="3" id="KW-0964">Secreted</keyword>
<accession>A0A8J6ACE4</accession>
<dbReference type="PANTHER" id="PTHR47393:SF1">
    <property type="entry name" value="CYSTATIN-12"/>
    <property type="match status" value="1"/>
</dbReference>
<comment type="subcellular location">
    <subcellularLocation>
        <location evidence="1">Secreted</location>
    </subcellularLocation>
</comment>
<keyword evidence="4" id="KW-0646">Protease inhibitor</keyword>
<comment type="caution">
    <text evidence="9">The sequence shown here is derived from an EMBL/GenBank/DDBJ whole genome shotgun (WGS) entry which is preliminary data.</text>
</comment>
<reference evidence="9" key="1">
    <citation type="journal article" date="2021" name="Evol. Appl.">
        <title>The genome of the Pyrenean desman and the effects of bottlenecks and inbreeding on the genomic landscape of an endangered species.</title>
        <authorList>
            <person name="Escoda L."/>
            <person name="Castresana J."/>
        </authorList>
    </citation>
    <scope>NUCLEOTIDE SEQUENCE</scope>
    <source>
        <strain evidence="9">IBE-C5619</strain>
    </source>
</reference>
<sequence>MGTHVWTIQKEFADTSKNEGYFVGSVEFAMAQLSEHNVGQGACKLLKLRRAQPRWAAQFVKNMKTLMNAPCKKHQETKRFVLCTFIVDARPWFSQFILLNSTCLAAADSMLPQSKLILGLIVLGLHSCSCKFVDIAKSTTYFTLCVEFAMFQYNEAQPDEFAYKLLWVRRSQQKIFSWTYLMDLEMGRTICKKHDEDINNCHLQEGPGKKTVNCIFVVNVIPIPVHFTLLNSTCLQRKISEDPVISQGTDFFYY</sequence>
<gene>
    <name evidence="9" type="ORF">J0S82_015599</name>
</gene>
<dbReference type="EMBL" id="JAGFMF010011667">
    <property type="protein sequence ID" value="KAG8516811.1"/>
    <property type="molecule type" value="Genomic_DNA"/>
</dbReference>
<dbReference type="InterPro" id="IPR000010">
    <property type="entry name" value="Cystatin_dom"/>
</dbReference>
<protein>
    <submittedName>
        <fullName evidence="9">Putative cystatin-15</fullName>
    </submittedName>
</protein>
<evidence type="ECO:0000256" key="4">
    <source>
        <dbReference type="ARBA" id="ARBA00022690"/>
    </source>
</evidence>
<evidence type="ECO:0000256" key="2">
    <source>
        <dbReference type="ARBA" id="ARBA00009403"/>
    </source>
</evidence>
<evidence type="ECO:0000256" key="3">
    <source>
        <dbReference type="ARBA" id="ARBA00022525"/>
    </source>
</evidence>
<keyword evidence="10" id="KW-1185">Reference proteome</keyword>
<evidence type="ECO:0000313" key="10">
    <source>
        <dbReference type="Proteomes" id="UP000700334"/>
    </source>
</evidence>
<dbReference type="PANTHER" id="PTHR47393">
    <property type="entry name" value="CYSTATIN-12-RELATED"/>
    <property type="match status" value="1"/>
</dbReference>
<evidence type="ECO:0000256" key="1">
    <source>
        <dbReference type="ARBA" id="ARBA00004613"/>
    </source>
</evidence>
<evidence type="ECO:0000259" key="8">
    <source>
        <dbReference type="Pfam" id="PF00031"/>
    </source>
</evidence>
<dbReference type="OrthoDB" id="9829654at2759"/>
<proteinExistence type="inferred from homology"/>
<keyword evidence="5" id="KW-0789">Thiol protease inhibitor</keyword>
<dbReference type="Pfam" id="PF00031">
    <property type="entry name" value="Cystatin"/>
    <property type="match status" value="1"/>
</dbReference>
<dbReference type="InterPro" id="IPR046350">
    <property type="entry name" value="Cystatin_sf"/>
</dbReference>
<dbReference type="GO" id="GO:0004869">
    <property type="term" value="F:cysteine-type endopeptidase inhibitor activity"/>
    <property type="evidence" value="ECO:0007669"/>
    <property type="project" value="UniProtKB-KW"/>
</dbReference>
<dbReference type="SUPFAM" id="SSF54403">
    <property type="entry name" value="Cystatin/monellin"/>
    <property type="match status" value="2"/>
</dbReference>
<evidence type="ECO:0000256" key="7">
    <source>
        <dbReference type="ARBA" id="ARBA00023157"/>
    </source>
</evidence>
<keyword evidence="6" id="KW-0732">Signal</keyword>
<organism evidence="9 10">
    <name type="scientific">Galemys pyrenaicus</name>
    <name type="common">Iberian desman</name>
    <name type="synonym">Pyrenean desman</name>
    <dbReference type="NCBI Taxonomy" id="202257"/>
    <lineage>
        <taxon>Eukaryota</taxon>
        <taxon>Metazoa</taxon>
        <taxon>Chordata</taxon>
        <taxon>Craniata</taxon>
        <taxon>Vertebrata</taxon>
        <taxon>Euteleostomi</taxon>
        <taxon>Mammalia</taxon>
        <taxon>Eutheria</taxon>
        <taxon>Laurasiatheria</taxon>
        <taxon>Eulipotyphla</taxon>
        <taxon>Talpidae</taxon>
        <taxon>Galemys</taxon>
    </lineage>
</organism>
<dbReference type="GO" id="GO:0005576">
    <property type="term" value="C:extracellular region"/>
    <property type="evidence" value="ECO:0007669"/>
    <property type="project" value="UniProtKB-SubCell"/>
</dbReference>
<evidence type="ECO:0000256" key="6">
    <source>
        <dbReference type="ARBA" id="ARBA00022729"/>
    </source>
</evidence>
<dbReference type="CDD" id="cd00042">
    <property type="entry name" value="CY"/>
    <property type="match status" value="1"/>
</dbReference>
<evidence type="ECO:0000313" key="9">
    <source>
        <dbReference type="EMBL" id="KAG8516811.1"/>
    </source>
</evidence>
<evidence type="ECO:0000256" key="5">
    <source>
        <dbReference type="ARBA" id="ARBA00022704"/>
    </source>
</evidence>
<name>A0A8J6ACE4_GALPY</name>
<feature type="domain" description="Cystatin" evidence="8">
    <location>
        <begin position="136"/>
        <end position="220"/>
    </location>
</feature>
<dbReference type="Gene3D" id="3.10.450.10">
    <property type="match status" value="2"/>
</dbReference>
<dbReference type="AlphaFoldDB" id="A0A8J6ACE4"/>
<dbReference type="Proteomes" id="UP000700334">
    <property type="component" value="Unassembled WGS sequence"/>
</dbReference>